<sequence>MPGSIKSLKHRPTAKSAAKRIGRMFKRTNSDDPEATSPADSGFSKDSFDSSRVSTSSRFSASSRMTTKEKVEQPRPPVSRYDTAPPKEREVVPPHPFFSSNSEPLLEHGKPVGLGMPVQTEVVIGPGTIPSPIDKEFKHEHKLSDTNSKKEPEGNENPGDMEKTTEPLDQVTTPEQTPRPLPEPPTKRAVLPEPDSPILPRKFRGDSKVTPQPMPKFEVKMAQKPEPKAEPAKKTIPPPTVEDEPESTVMPVKEQTRPKPKAEIKHNPPKVDHQTTSKARHKDANPKMETKVQPKTQIHKKSTPVQPPPISEVTQKPSKAPTPELPATSSAPNVPMIPSAIVASSAPRVASIPNTASVPVYSATLNTSTIFVPKTAPAPYTARAPMTAPAPIIAAAPKVVMSMLGWTLPKPATIPKRAHSTATSWIVSSG</sequence>
<reference evidence="2 3" key="1">
    <citation type="submission" date="2020-05" db="EMBL/GenBank/DDBJ databases">
        <title>Identification and distribution of gene clusters putatively required for synthesis of sphingolipid metabolism inhibitors in phylogenetically diverse species of the filamentous fungus Fusarium.</title>
        <authorList>
            <person name="Kim H.-S."/>
            <person name="Busman M."/>
            <person name="Brown D.W."/>
            <person name="Divon H."/>
            <person name="Uhlig S."/>
            <person name="Proctor R.H."/>
        </authorList>
    </citation>
    <scope>NUCLEOTIDE SEQUENCE [LARGE SCALE GENOMIC DNA]</scope>
    <source>
        <strain evidence="2 3">NRRL 25311</strain>
    </source>
</reference>
<protein>
    <submittedName>
        <fullName evidence="2">Uncharacterized protein</fullName>
    </submittedName>
</protein>
<feature type="compositionally biased region" description="Basic and acidic residues" evidence="1">
    <location>
        <begin position="254"/>
        <end position="275"/>
    </location>
</feature>
<feature type="compositionally biased region" description="Low complexity" evidence="1">
    <location>
        <begin position="40"/>
        <end position="64"/>
    </location>
</feature>
<proteinExistence type="predicted"/>
<organism evidence="2 3">
    <name type="scientific">Fusarium denticulatum</name>
    <dbReference type="NCBI Taxonomy" id="48507"/>
    <lineage>
        <taxon>Eukaryota</taxon>
        <taxon>Fungi</taxon>
        <taxon>Dikarya</taxon>
        <taxon>Ascomycota</taxon>
        <taxon>Pezizomycotina</taxon>
        <taxon>Sordariomycetes</taxon>
        <taxon>Hypocreomycetidae</taxon>
        <taxon>Hypocreales</taxon>
        <taxon>Nectriaceae</taxon>
        <taxon>Fusarium</taxon>
        <taxon>Fusarium fujikuroi species complex</taxon>
    </lineage>
</organism>
<feature type="compositionally biased region" description="Basic and acidic residues" evidence="1">
    <location>
        <begin position="282"/>
        <end position="292"/>
    </location>
</feature>
<feature type="compositionally biased region" description="Basic and acidic residues" evidence="1">
    <location>
        <begin position="217"/>
        <end position="233"/>
    </location>
</feature>
<accession>A0A8H6CXG3</accession>
<dbReference type="AlphaFoldDB" id="A0A8H6CXG3"/>
<comment type="caution">
    <text evidence="2">The sequence shown here is derived from an EMBL/GenBank/DDBJ whole genome shotgun (WGS) entry which is preliminary data.</text>
</comment>
<dbReference type="EMBL" id="JAAOAK010000003">
    <property type="protein sequence ID" value="KAF5695818.1"/>
    <property type="molecule type" value="Genomic_DNA"/>
</dbReference>
<feature type="region of interest" description="Disordered" evidence="1">
    <location>
        <begin position="1"/>
        <end position="331"/>
    </location>
</feature>
<dbReference type="Proteomes" id="UP000562682">
    <property type="component" value="Unassembled WGS sequence"/>
</dbReference>
<keyword evidence="3" id="KW-1185">Reference proteome</keyword>
<evidence type="ECO:0000313" key="3">
    <source>
        <dbReference type="Proteomes" id="UP000562682"/>
    </source>
</evidence>
<feature type="compositionally biased region" description="Basic and acidic residues" evidence="1">
    <location>
        <begin position="133"/>
        <end position="153"/>
    </location>
</feature>
<evidence type="ECO:0000313" key="2">
    <source>
        <dbReference type="EMBL" id="KAF5695818.1"/>
    </source>
</evidence>
<gene>
    <name evidence="2" type="ORF">FDENT_124</name>
</gene>
<evidence type="ECO:0000256" key="1">
    <source>
        <dbReference type="SAM" id="MobiDB-lite"/>
    </source>
</evidence>
<name>A0A8H6CXG3_9HYPO</name>
<feature type="compositionally biased region" description="Basic residues" evidence="1">
    <location>
        <begin position="7"/>
        <end position="26"/>
    </location>
</feature>